<protein>
    <submittedName>
        <fullName evidence="1">Uncharacterized protein</fullName>
    </submittedName>
</protein>
<dbReference type="Gene3D" id="2.40.160.10">
    <property type="entry name" value="Porin"/>
    <property type="match status" value="1"/>
</dbReference>
<organism evidence="1 2">
    <name type="scientific">Cupriavidus necator (strain ATCC 43291 / DSM 13513 / CCUG 52238 / LMG 8453 / N-1)</name>
    <name type="common">Ralstonia eutropha</name>
    <dbReference type="NCBI Taxonomy" id="1042878"/>
    <lineage>
        <taxon>Bacteria</taxon>
        <taxon>Pseudomonadati</taxon>
        <taxon>Pseudomonadota</taxon>
        <taxon>Betaproteobacteria</taxon>
        <taxon>Burkholderiales</taxon>
        <taxon>Burkholderiaceae</taxon>
        <taxon>Cupriavidus</taxon>
    </lineage>
</organism>
<evidence type="ECO:0000313" key="1">
    <source>
        <dbReference type="EMBL" id="AEI82950.1"/>
    </source>
</evidence>
<evidence type="ECO:0000313" key="2">
    <source>
        <dbReference type="Proteomes" id="UP000006798"/>
    </source>
</evidence>
<dbReference type="KEGG" id="cnc:CNE_BB2p01390"/>
<reference evidence="1 2" key="1">
    <citation type="journal article" date="2011" name="J. Bacteriol.">
        <title>Complete genome sequence of the type strain Cupriavidus necator N-1.</title>
        <authorList>
            <person name="Poehlein A."/>
            <person name="Kusian B."/>
            <person name="Friedrich B."/>
            <person name="Daniel R."/>
            <person name="Bowien B."/>
        </authorList>
    </citation>
    <scope>NUCLEOTIDE SEQUENCE [LARGE SCALE GENOMIC DNA]</scope>
    <source>
        <strain evidence="2">ATCC 43291 / DSM 13513 / CCUG 52238 / LMG 8453 / N-1</strain>
        <plasmid evidence="1 2">pBB2</plasmid>
    </source>
</reference>
<gene>
    <name evidence="1" type="ordered locus">CNE_BB2p01390</name>
</gene>
<keyword evidence="1" id="KW-0614">Plasmid</keyword>
<dbReference type="RefSeq" id="WP_013954233.1">
    <property type="nucleotide sequence ID" value="NC_015724.1"/>
</dbReference>
<dbReference type="InterPro" id="IPR023614">
    <property type="entry name" value="Porin_dom_sf"/>
</dbReference>
<proteinExistence type="predicted"/>
<dbReference type="EMBL" id="CP002880">
    <property type="protein sequence ID" value="AEI82950.1"/>
    <property type="molecule type" value="Genomic_DNA"/>
</dbReference>
<dbReference type="Proteomes" id="UP000006798">
    <property type="component" value="Plasmid pBB2"/>
</dbReference>
<accession>F8GYK9</accession>
<dbReference type="GeneID" id="92902387"/>
<name>F8GYK9_CUPNN</name>
<geneLocation type="plasmid" evidence="1 2">
    <name>pBB2</name>
</geneLocation>
<sequence>MTSGNVSGLRWGLPGVEDLGSGMKAVYTLESGFDLDSGASGQGGRQFGRQALWAWKTSGTASRLAGSRTRCLTC</sequence>
<dbReference type="AlphaFoldDB" id="F8GYK9"/>
<dbReference type="SUPFAM" id="SSF56935">
    <property type="entry name" value="Porins"/>
    <property type="match status" value="1"/>
</dbReference>
<dbReference type="HOGENOM" id="CLU_2681512_0_0_4"/>